<feature type="non-terminal residue" evidence="1">
    <location>
        <position position="1"/>
    </location>
</feature>
<keyword evidence="2" id="KW-1185">Reference proteome</keyword>
<accession>A0A0C9TGD3</accession>
<name>A0A0C9TGD3_SPHS4</name>
<dbReference type="HOGENOM" id="CLU_006344_12_5_1"/>
<gene>
    <name evidence="1" type="ORF">M422DRAFT_189728</name>
</gene>
<dbReference type="EMBL" id="KN837305">
    <property type="protein sequence ID" value="KIJ28463.1"/>
    <property type="molecule type" value="Genomic_DNA"/>
</dbReference>
<dbReference type="Proteomes" id="UP000054279">
    <property type="component" value="Unassembled WGS sequence"/>
</dbReference>
<reference evidence="1 2" key="1">
    <citation type="submission" date="2014-06" db="EMBL/GenBank/DDBJ databases">
        <title>Evolutionary Origins and Diversification of the Mycorrhizal Mutualists.</title>
        <authorList>
            <consortium name="DOE Joint Genome Institute"/>
            <consortium name="Mycorrhizal Genomics Consortium"/>
            <person name="Kohler A."/>
            <person name="Kuo A."/>
            <person name="Nagy L.G."/>
            <person name="Floudas D."/>
            <person name="Copeland A."/>
            <person name="Barry K.W."/>
            <person name="Cichocki N."/>
            <person name="Veneault-Fourrey C."/>
            <person name="LaButti K."/>
            <person name="Lindquist E.A."/>
            <person name="Lipzen A."/>
            <person name="Lundell T."/>
            <person name="Morin E."/>
            <person name="Murat C."/>
            <person name="Riley R."/>
            <person name="Ohm R."/>
            <person name="Sun H."/>
            <person name="Tunlid A."/>
            <person name="Henrissat B."/>
            <person name="Grigoriev I.V."/>
            <person name="Hibbett D.S."/>
            <person name="Martin F."/>
        </authorList>
    </citation>
    <scope>NUCLEOTIDE SEQUENCE [LARGE SCALE GENOMIC DNA]</scope>
    <source>
        <strain evidence="1 2">SS14</strain>
    </source>
</reference>
<sequence>LDFIYLAQYRSHTDSTLAQLVNYNAFFHRYKNIFISTGVQRGKNGIINHFNIPKIHTCHHYLEFIRHI</sequence>
<evidence type="ECO:0000313" key="2">
    <source>
        <dbReference type="Proteomes" id="UP000054279"/>
    </source>
</evidence>
<evidence type="ECO:0000313" key="1">
    <source>
        <dbReference type="EMBL" id="KIJ28463.1"/>
    </source>
</evidence>
<dbReference type="AlphaFoldDB" id="A0A0C9TGD3"/>
<organism evidence="1 2">
    <name type="scientific">Sphaerobolus stellatus (strain SS14)</name>
    <dbReference type="NCBI Taxonomy" id="990650"/>
    <lineage>
        <taxon>Eukaryota</taxon>
        <taxon>Fungi</taxon>
        <taxon>Dikarya</taxon>
        <taxon>Basidiomycota</taxon>
        <taxon>Agaricomycotina</taxon>
        <taxon>Agaricomycetes</taxon>
        <taxon>Phallomycetidae</taxon>
        <taxon>Geastrales</taxon>
        <taxon>Sphaerobolaceae</taxon>
        <taxon>Sphaerobolus</taxon>
    </lineage>
</organism>
<proteinExistence type="predicted"/>
<protein>
    <submittedName>
        <fullName evidence="1">Uncharacterized protein</fullName>
    </submittedName>
</protein>
<dbReference type="OrthoDB" id="3232941at2759"/>